<name>A6IUP7_RAT</name>
<reference evidence="3" key="1">
    <citation type="submission" date="2005-09" db="EMBL/GenBank/DDBJ databases">
        <authorList>
            <person name="Mural R.J."/>
            <person name="Li P.W."/>
            <person name="Adams M.D."/>
            <person name="Amanatides P.G."/>
            <person name="Baden-Tillson H."/>
            <person name="Barnstead M."/>
            <person name="Chin S.H."/>
            <person name="Dew I."/>
            <person name="Evans C.A."/>
            <person name="Ferriera S."/>
            <person name="Flanigan M."/>
            <person name="Fosler C."/>
            <person name="Glodek A."/>
            <person name="Gu Z."/>
            <person name="Holt R.A."/>
            <person name="Jennings D."/>
            <person name="Kraft C.L."/>
            <person name="Lu F."/>
            <person name="Nguyen T."/>
            <person name="Nusskern D.R."/>
            <person name="Pfannkoch C.M."/>
            <person name="Sitter C."/>
            <person name="Sutton G.G."/>
            <person name="Venter J.C."/>
            <person name="Wang Z."/>
            <person name="Woodage T."/>
            <person name="Zheng X.H."/>
            <person name="Zhong F."/>
        </authorList>
    </citation>
    <scope>NUCLEOTIDE SEQUENCE [LARGE SCALE GENOMIC DNA]</scope>
    <source>
        <strain>BN</strain>
        <strain evidence="3">Sprague-Dawley</strain>
    </source>
</reference>
<evidence type="ECO:0000313" key="2">
    <source>
        <dbReference type="EMBL" id="EDL81298.1"/>
    </source>
</evidence>
<gene>
    <name evidence="2" type="ORF">rCG_31255</name>
</gene>
<proteinExistence type="predicted"/>
<accession>A6IUP7</accession>
<protein>
    <submittedName>
        <fullName evidence="2">RCG31255</fullName>
    </submittedName>
</protein>
<evidence type="ECO:0000256" key="1">
    <source>
        <dbReference type="SAM" id="MobiDB-lite"/>
    </source>
</evidence>
<dbReference type="AlphaFoldDB" id="A6IUP7"/>
<dbReference type="Proteomes" id="UP000234681">
    <property type="component" value="Chromosome 5"/>
</dbReference>
<organism evidence="2 3">
    <name type="scientific">Rattus norvegicus</name>
    <name type="common">Rat</name>
    <dbReference type="NCBI Taxonomy" id="10116"/>
    <lineage>
        <taxon>Eukaryota</taxon>
        <taxon>Metazoa</taxon>
        <taxon>Chordata</taxon>
        <taxon>Craniata</taxon>
        <taxon>Vertebrata</taxon>
        <taxon>Euteleostomi</taxon>
        <taxon>Mammalia</taxon>
        <taxon>Eutheria</taxon>
        <taxon>Euarchontoglires</taxon>
        <taxon>Glires</taxon>
        <taxon>Rodentia</taxon>
        <taxon>Myomorpha</taxon>
        <taxon>Muroidea</taxon>
        <taxon>Muridae</taxon>
        <taxon>Murinae</taxon>
        <taxon>Rattus</taxon>
    </lineage>
</organism>
<sequence>MRFLQRSPRNGLDCWQTPSGTAPRWRSLSNSPSKMVPRDLPLSNDPSQMIPRQWSRNRVAPPHPRNRSSATVPQHWPRRISSLAS</sequence>
<evidence type="ECO:0000313" key="3">
    <source>
        <dbReference type="Proteomes" id="UP000234681"/>
    </source>
</evidence>
<dbReference type="EMBL" id="CH473968">
    <property type="protein sequence ID" value="EDL81298.1"/>
    <property type="molecule type" value="Genomic_DNA"/>
</dbReference>
<feature type="region of interest" description="Disordered" evidence="1">
    <location>
        <begin position="1"/>
        <end position="85"/>
    </location>
</feature>